<evidence type="ECO:0000256" key="4">
    <source>
        <dbReference type="ARBA" id="ARBA00022475"/>
    </source>
</evidence>
<feature type="transmembrane region" description="Helical" evidence="8">
    <location>
        <begin position="248"/>
        <end position="281"/>
    </location>
</feature>
<feature type="transmembrane region" description="Helical" evidence="8">
    <location>
        <begin position="155"/>
        <end position="183"/>
    </location>
</feature>
<dbReference type="SUPFAM" id="SSF81345">
    <property type="entry name" value="ABC transporter involved in vitamin B12 uptake, BtuC"/>
    <property type="match status" value="1"/>
</dbReference>
<evidence type="ECO:0000256" key="6">
    <source>
        <dbReference type="ARBA" id="ARBA00022989"/>
    </source>
</evidence>
<accession>W4L579</accession>
<keyword evidence="10" id="KW-1185">Reference proteome</keyword>
<dbReference type="GO" id="GO:0005886">
    <property type="term" value="C:plasma membrane"/>
    <property type="evidence" value="ECO:0007669"/>
    <property type="project" value="UniProtKB-SubCell"/>
</dbReference>
<evidence type="ECO:0000256" key="2">
    <source>
        <dbReference type="ARBA" id="ARBA00007935"/>
    </source>
</evidence>
<feature type="transmembrane region" description="Helical" evidence="8">
    <location>
        <begin position="67"/>
        <end position="85"/>
    </location>
</feature>
<feature type="transmembrane region" description="Helical" evidence="8">
    <location>
        <begin position="97"/>
        <end position="117"/>
    </location>
</feature>
<dbReference type="EMBL" id="AZHW01001273">
    <property type="protein sequence ID" value="ETW93248.1"/>
    <property type="molecule type" value="Genomic_DNA"/>
</dbReference>
<organism evidence="9 10">
    <name type="scientific">Entotheonella factor</name>
    <dbReference type="NCBI Taxonomy" id="1429438"/>
    <lineage>
        <taxon>Bacteria</taxon>
        <taxon>Pseudomonadati</taxon>
        <taxon>Nitrospinota/Tectimicrobiota group</taxon>
        <taxon>Candidatus Tectimicrobiota</taxon>
        <taxon>Candidatus Entotheonellia</taxon>
        <taxon>Candidatus Entotheonellales</taxon>
        <taxon>Candidatus Entotheonellaceae</taxon>
        <taxon>Candidatus Entotheonella</taxon>
    </lineage>
</organism>
<dbReference type="InterPro" id="IPR037294">
    <property type="entry name" value="ABC_BtuC-like"/>
</dbReference>
<evidence type="ECO:0000256" key="5">
    <source>
        <dbReference type="ARBA" id="ARBA00022692"/>
    </source>
</evidence>
<dbReference type="InterPro" id="IPR000522">
    <property type="entry name" value="ABC_transptr_permease_BtuC"/>
</dbReference>
<evidence type="ECO:0000256" key="8">
    <source>
        <dbReference type="SAM" id="Phobius"/>
    </source>
</evidence>
<keyword evidence="4" id="KW-1003">Cell membrane</keyword>
<sequence>MVIRHALALTLACVSLLAAGLLALTFGATSIPLSHTAGILAHAMGLPLDPVWPAWEDTILLHVRLPRIVVGMCVGGGLSLCGGALQGLFRNPLADPAILGVSSGASLGAVIALYLGLAIYTVWALPLLACLGAALTAFVVTAIASRRGHTPIGTLLLAGVAMSSLMTALTSFVLSLALANYNIGSQIVLWILGGLDGRTWDHVKLVAPATCIGAALILAYARDLDVLLLGELHATSVGIDVSRVRHILILTTSLVTGAGVAVSGAIGFVGLVIPHILRLLIGPHHRWLLPLSMLTGAAFLVLTDCVARTLIAPEEIRLGVITASIGAPFFLFLLLQHRREGLL</sequence>
<dbReference type="FunFam" id="1.10.3470.10:FF:000001">
    <property type="entry name" value="Vitamin B12 ABC transporter permease BtuC"/>
    <property type="match status" value="1"/>
</dbReference>
<keyword evidence="6 8" id="KW-1133">Transmembrane helix</keyword>
<feature type="transmembrane region" description="Helical" evidence="8">
    <location>
        <begin position="123"/>
        <end position="143"/>
    </location>
</feature>
<evidence type="ECO:0000256" key="7">
    <source>
        <dbReference type="ARBA" id="ARBA00023136"/>
    </source>
</evidence>
<evidence type="ECO:0000313" key="9">
    <source>
        <dbReference type="EMBL" id="ETW93248.1"/>
    </source>
</evidence>
<dbReference type="PATRIC" id="fig|1429438.4.peg.7501"/>
<feature type="transmembrane region" description="Helical" evidence="8">
    <location>
        <begin position="318"/>
        <end position="335"/>
    </location>
</feature>
<dbReference type="PANTHER" id="PTHR30472">
    <property type="entry name" value="FERRIC ENTEROBACTIN TRANSPORT SYSTEM PERMEASE PROTEIN"/>
    <property type="match status" value="1"/>
</dbReference>
<dbReference type="AlphaFoldDB" id="W4L579"/>
<dbReference type="Proteomes" id="UP000019141">
    <property type="component" value="Unassembled WGS sequence"/>
</dbReference>
<keyword evidence="5 8" id="KW-0812">Transmembrane</keyword>
<name>W4L579_ENTF1</name>
<protein>
    <recommendedName>
        <fullName evidence="11">Iron ABC transporter</fullName>
    </recommendedName>
</protein>
<dbReference type="Pfam" id="PF01032">
    <property type="entry name" value="FecCD"/>
    <property type="match status" value="1"/>
</dbReference>
<dbReference type="CDD" id="cd06550">
    <property type="entry name" value="TM_ABC_iron-siderophores_like"/>
    <property type="match status" value="1"/>
</dbReference>
<dbReference type="HOGENOM" id="CLU_013016_0_1_7"/>
<evidence type="ECO:0008006" key="11">
    <source>
        <dbReference type="Google" id="ProtNLM"/>
    </source>
</evidence>
<evidence type="ECO:0000256" key="1">
    <source>
        <dbReference type="ARBA" id="ARBA00004651"/>
    </source>
</evidence>
<keyword evidence="3" id="KW-0813">Transport</keyword>
<proteinExistence type="inferred from homology"/>
<comment type="caution">
    <text evidence="9">The sequence shown here is derived from an EMBL/GenBank/DDBJ whole genome shotgun (WGS) entry which is preliminary data.</text>
</comment>
<evidence type="ECO:0000313" key="10">
    <source>
        <dbReference type="Proteomes" id="UP000019141"/>
    </source>
</evidence>
<reference evidence="9 10" key="1">
    <citation type="journal article" date="2014" name="Nature">
        <title>An environmental bacterial taxon with a large and distinct metabolic repertoire.</title>
        <authorList>
            <person name="Wilson M.C."/>
            <person name="Mori T."/>
            <person name="Ruckert C."/>
            <person name="Uria A.R."/>
            <person name="Helf M.J."/>
            <person name="Takada K."/>
            <person name="Gernert C."/>
            <person name="Steffens U.A."/>
            <person name="Heycke N."/>
            <person name="Schmitt S."/>
            <person name="Rinke C."/>
            <person name="Helfrich E.J."/>
            <person name="Brachmann A.O."/>
            <person name="Gurgui C."/>
            <person name="Wakimoto T."/>
            <person name="Kracht M."/>
            <person name="Crusemann M."/>
            <person name="Hentschel U."/>
            <person name="Abe I."/>
            <person name="Matsunaga S."/>
            <person name="Kalinowski J."/>
            <person name="Takeyama H."/>
            <person name="Piel J."/>
        </authorList>
    </citation>
    <scope>NUCLEOTIDE SEQUENCE [LARGE SCALE GENOMIC DNA]</scope>
    <source>
        <strain evidence="10">TSY1</strain>
    </source>
</reference>
<evidence type="ECO:0000256" key="3">
    <source>
        <dbReference type="ARBA" id="ARBA00022448"/>
    </source>
</evidence>
<dbReference type="Gene3D" id="1.10.3470.10">
    <property type="entry name" value="ABC transporter involved in vitamin B12 uptake, BtuC"/>
    <property type="match status" value="1"/>
</dbReference>
<comment type="subcellular location">
    <subcellularLocation>
        <location evidence="1">Cell membrane</location>
        <topology evidence="1">Multi-pass membrane protein</topology>
    </subcellularLocation>
</comment>
<keyword evidence="7 8" id="KW-0472">Membrane</keyword>
<dbReference type="GO" id="GO:0022857">
    <property type="term" value="F:transmembrane transporter activity"/>
    <property type="evidence" value="ECO:0007669"/>
    <property type="project" value="InterPro"/>
</dbReference>
<comment type="similarity">
    <text evidence="2">Belongs to the binding-protein-dependent transport system permease family. FecCD subfamily.</text>
</comment>
<feature type="transmembrane region" description="Helical" evidence="8">
    <location>
        <begin position="287"/>
        <end position="306"/>
    </location>
</feature>
<dbReference type="PANTHER" id="PTHR30472:SF25">
    <property type="entry name" value="ABC TRANSPORTER PERMEASE PROTEIN MJ0876-RELATED"/>
    <property type="match status" value="1"/>
</dbReference>
<dbReference type="GO" id="GO:0033214">
    <property type="term" value="P:siderophore-iron import into cell"/>
    <property type="evidence" value="ECO:0007669"/>
    <property type="project" value="TreeGrafter"/>
</dbReference>
<gene>
    <name evidence="9" type="ORF">ETSY1_40040</name>
</gene>